<dbReference type="AlphaFoldDB" id="A0A136IW77"/>
<feature type="transmembrane region" description="Helical" evidence="7">
    <location>
        <begin position="118"/>
        <end position="142"/>
    </location>
</feature>
<feature type="compositionally biased region" description="Low complexity" evidence="6">
    <location>
        <begin position="473"/>
        <end position="491"/>
    </location>
</feature>
<feature type="transmembrane region" description="Helical" evidence="7">
    <location>
        <begin position="293"/>
        <end position="315"/>
    </location>
</feature>
<feature type="transmembrane region" description="Helical" evidence="7">
    <location>
        <begin position="360"/>
        <end position="382"/>
    </location>
</feature>
<accession>A0A136IW77</accession>
<dbReference type="InterPro" id="IPR005828">
    <property type="entry name" value="MFS_sugar_transport-like"/>
</dbReference>
<keyword evidence="4 7" id="KW-1133">Transmembrane helix</keyword>
<evidence type="ECO:0000256" key="3">
    <source>
        <dbReference type="ARBA" id="ARBA00022692"/>
    </source>
</evidence>
<dbReference type="Gene3D" id="1.20.1250.20">
    <property type="entry name" value="MFS general substrate transporter like domains"/>
    <property type="match status" value="1"/>
</dbReference>
<dbReference type="OrthoDB" id="6612291at2759"/>
<feature type="region of interest" description="Disordered" evidence="6">
    <location>
        <begin position="450"/>
        <end position="503"/>
    </location>
</feature>
<name>A0A136IW77_9PEZI</name>
<proteinExistence type="inferred from homology"/>
<sequence length="503" mass="54106">MFEYLSDTTATGLGCMFMASFGAFLFVLVACLFAVYINNILGRRLALVTTGVISIIGVVIEITSATGDRPRFDQFVGGKFIAALSMGLAANIVPIYLSESSSSSARGFAVNMYQNVQIIGYVVAAGIVYATSTMGSASAYLIPIGLQLLAPTCMIIASPFIPESPRWLVTKGRIEEAVQAANRLFSTRTNDFDAADYIAKIQVSIEEDREQQSSTGWADLTHGPDRRRLLIAAGIQCLQQAQGSGYMVNYVVSFLVGAGVKDVFPVLMGVNMVYYAGILSGHVLPDKFGRRPIIISTALLCGVAMVVVASLVTAFNPGTDASQKASIALIIIWQLGFGIQSPLIWITTAEASPTRNRERVQAVAVFLGFGVSLLVTSVAPFIQNPDFGNLGSKIGFIWGAFSFITVIWVYFVLPEMKGFSLEQLDYLYASNVPTRAFKGYRFSDPVLAQKEDDEGSGAQGNGGTPEVVIEGDSINNNHHQHNNNDSSRSSSKTAATTIKETHV</sequence>
<keyword evidence="3 7" id="KW-0812">Transmembrane</keyword>
<feature type="transmembrane region" description="Helical" evidence="7">
    <location>
        <begin position="263"/>
        <end position="281"/>
    </location>
</feature>
<evidence type="ECO:0000256" key="6">
    <source>
        <dbReference type="SAM" id="MobiDB-lite"/>
    </source>
</evidence>
<keyword evidence="10" id="KW-1185">Reference proteome</keyword>
<reference evidence="10" key="1">
    <citation type="submission" date="2016-02" db="EMBL/GenBank/DDBJ databases">
        <title>Draft genome sequence of Microdochium bolleyi, a fungal endophyte of beachgrass.</title>
        <authorList>
            <consortium name="DOE Joint Genome Institute"/>
            <person name="David A.S."/>
            <person name="May G."/>
            <person name="Haridas S."/>
            <person name="Lim J."/>
            <person name="Wang M."/>
            <person name="Labutti K."/>
            <person name="Lipzen A."/>
            <person name="Barry K."/>
            <person name="Grigoriev I.V."/>
        </authorList>
    </citation>
    <scope>NUCLEOTIDE SEQUENCE [LARGE SCALE GENOMIC DNA]</scope>
    <source>
        <strain evidence="10">J235TASD1</strain>
    </source>
</reference>
<dbReference type="GO" id="GO:0005351">
    <property type="term" value="F:carbohydrate:proton symporter activity"/>
    <property type="evidence" value="ECO:0007669"/>
    <property type="project" value="TreeGrafter"/>
</dbReference>
<dbReference type="PROSITE" id="PS50850">
    <property type="entry name" value="MFS"/>
    <property type="match status" value="1"/>
</dbReference>
<dbReference type="Proteomes" id="UP000070501">
    <property type="component" value="Unassembled WGS sequence"/>
</dbReference>
<feature type="transmembrane region" description="Helical" evidence="7">
    <location>
        <begin position="327"/>
        <end position="348"/>
    </location>
</feature>
<evidence type="ECO:0000313" key="9">
    <source>
        <dbReference type="EMBL" id="KXJ89148.1"/>
    </source>
</evidence>
<dbReference type="GO" id="GO:0016020">
    <property type="term" value="C:membrane"/>
    <property type="evidence" value="ECO:0007669"/>
    <property type="project" value="UniProtKB-SubCell"/>
</dbReference>
<feature type="transmembrane region" description="Helical" evidence="7">
    <location>
        <begin position="394"/>
        <end position="413"/>
    </location>
</feature>
<comment type="subcellular location">
    <subcellularLocation>
        <location evidence="1">Membrane</location>
        <topology evidence="1">Multi-pass membrane protein</topology>
    </subcellularLocation>
</comment>
<dbReference type="Pfam" id="PF00083">
    <property type="entry name" value="Sugar_tr"/>
    <property type="match status" value="1"/>
</dbReference>
<dbReference type="PANTHER" id="PTHR48022">
    <property type="entry name" value="PLASTIDIC GLUCOSE TRANSPORTER 4"/>
    <property type="match status" value="1"/>
</dbReference>
<comment type="similarity">
    <text evidence="2">Belongs to the major facilitator superfamily. Sugar transporter (TC 2.A.1.1) family.</text>
</comment>
<dbReference type="EMBL" id="KQ964256">
    <property type="protein sequence ID" value="KXJ89148.1"/>
    <property type="molecule type" value="Genomic_DNA"/>
</dbReference>
<gene>
    <name evidence="9" type="ORF">Micbo1qcDRAFT_189719</name>
</gene>
<feature type="transmembrane region" description="Helical" evidence="7">
    <location>
        <begin position="76"/>
        <end position="97"/>
    </location>
</feature>
<dbReference type="InterPro" id="IPR020846">
    <property type="entry name" value="MFS_dom"/>
</dbReference>
<evidence type="ECO:0000256" key="5">
    <source>
        <dbReference type="ARBA" id="ARBA00023136"/>
    </source>
</evidence>
<evidence type="ECO:0000256" key="2">
    <source>
        <dbReference type="ARBA" id="ARBA00010992"/>
    </source>
</evidence>
<protein>
    <submittedName>
        <fullName evidence="9">General substrate transporter</fullName>
    </submittedName>
</protein>
<feature type="transmembrane region" description="Helical" evidence="7">
    <location>
        <begin position="16"/>
        <end position="38"/>
    </location>
</feature>
<organism evidence="9 10">
    <name type="scientific">Microdochium bolleyi</name>
    <dbReference type="NCBI Taxonomy" id="196109"/>
    <lineage>
        <taxon>Eukaryota</taxon>
        <taxon>Fungi</taxon>
        <taxon>Dikarya</taxon>
        <taxon>Ascomycota</taxon>
        <taxon>Pezizomycotina</taxon>
        <taxon>Sordariomycetes</taxon>
        <taxon>Xylariomycetidae</taxon>
        <taxon>Xylariales</taxon>
        <taxon>Microdochiaceae</taxon>
        <taxon>Microdochium</taxon>
    </lineage>
</organism>
<dbReference type="InParanoid" id="A0A136IW77"/>
<dbReference type="PANTHER" id="PTHR48022:SF17">
    <property type="entry name" value="HEXOSE TRANSPORTER"/>
    <property type="match status" value="1"/>
</dbReference>
<feature type="transmembrane region" description="Helical" evidence="7">
    <location>
        <begin position="45"/>
        <end position="64"/>
    </location>
</feature>
<evidence type="ECO:0000256" key="7">
    <source>
        <dbReference type="SAM" id="Phobius"/>
    </source>
</evidence>
<evidence type="ECO:0000256" key="4">
    <source>
        <dbReference type="ARBA" id="ARBA00022989"/>
    </source>
</evidence>
<evidence type="ECO:0000256" key="1">
    <source>
        <dbReference type="ARBA" id="ARBA00004141"/>
    </source>
</evidence>
<evidence type="ECO:0000259" key="8">
    <source>
        <dbReference type="PROSITE" id="PS50850"/>
    </source>
</evidence>
<dbReference type="SUPFAM" id="SSF103473">
    <property type="entry name" value="MFS general substrate transporter"/>
    <property type="match status" value="1"/>
</dbReference>
<dbReference type="InterPro" id="IPR050360">
    <property type="entry name" value="MFS_Sugar_Transporters"/>
</dbReference>
<keyword evidence="5 7" id="KW-0472">Membrane</keyword>
<feature type="domain" description="Major facilitator superfamily (MFS) profile" evidence="8">
    <location>
        <begin position="1"/>
        <end position="417"/>
    </location>
</feature>
<dbReference type="InterPro" id="IPR036259">
    <property type="entry name" value="MFS_trans_sf"/>
</dbReference>
<feature type="compositionally biased region" description="Polar residues" evidence="6">
    <location>
        <begin position="492"/>
        <end position="503"/>
    </location>
</feature>
<evidence type="ECO:0000313" key="10">
    <source>
        <dbReference type="Proteomes" id="UP000070501"/>
    </source>
</evidence>